<keyword evidence="2" id="KW-0472">Membrane</keyword>
<sequence length="144" mass="14678">MTSEAAGARRWGGPIVGLLVLAWIGGLIAAAAWWLNIGLAQWNANYDGRPDELVGLGRQASRALLVAALVAVAGPAVIALVAYRLRLVRTAIVFLVLTVVIAVPALPFAASVGRGLTPVPADTTPGPPGHCVELSGGDNRCPGG</sequence>
<feature type="region of interest" description="Disordered" evidence="1">
    <location>
        <begin position="120"/>
        <end position="144"/>
    </location>
</feature>
<protein>
    <submittedName>
        <fullName evidence="3">Uncharacterized protein</fullName>
    </submittedName>
</protein>
<accession>A0ABS3VGE0</accession>
<feature type="transmembrane region" description="Helical" evidence="2">
    <location>
        <begin position="63"/>
        <end position="83"/>
    </location>
</feature>
<gene>
    <name evidence="3" type="ORF">JQN83_28435</name>
</gene>
<reference evidence="3 4" key="1">
    <citation type="submission" date="2021-03" db="EMBL/GenBank/DDBJ databases">
        <authorList>
            <person name="Lee D.-H."/>
        </authorList>
    </citation>
    <scope>NUCLEOTIDE SEQUENCE [LARGE SCALE GENOMIC DNA]</scope>
    <source>
        <strain evidence="3 4">MMS20-R2-23</strain>
    </source>
</reference>
<dbReference type="RefSeq" id="WP_208570233.1">
    <property type="nucleotide sequence ID" value="NZ_JAGFWR010000028.1"/>
</dbReference>
<keyword evidence="2" id="KW-0812">Transmembrane</keyword>
<comment type="caution">
    <text evidence="3">The sequence shown here is derived from an EMBL/GenBank/DDBJ whole genome shotgun (WGS) entry which is preliminary data.</text>
</comment>
<keyword evidence="4" id="KW-1185">Reference proteome</keyword>
<name>A0ABS3VGE0_9ACTN</name>
<keyword evidence="2" id="KW-1133">Transmembrane helix</keyword>
<evidence type="ECO:0000313" key="4">
    <source>
        <dbReference type="Proteomes" id="UP000671399"/>
    </source>
</evidence>
<dbReference type="EMBL" id="JAGFWR010000028">
    <property type="protein sequence ID" value="MBO4164711.1"/>
    <property type="molecule type" value="Genomic_DNA"/>
</dbReference>
<feature type="transmembrane region" description="Helical" evidence="2">
    <location>
        <begin position="12"/>
        <end position="35"/>
    </location>
</feature>
<evidence type="ECO:0000313" key="3">
    <source>
        <dbReference type="EMBL" id="MBO4164711.1"/>
    </source>
</evidence>
<organism evidence="3 4">
    <name type="scientific">Micromonospora antibiotica</name>
    <dbReference type="NCBI Taxonomy" id="2807623"/>
    <lineage>
        <taxon>Bacteria</taxon>
        <taxon>Bacillati</taxon>
        <taxon>Actinomycetota</taxon>
        <taxon>Actinomycetes</taxon>
        <taxon>Micromonosporales</taxon>
        <taxon>Micromonosporaceae</taxon>
        <taxon>Micromonospora</taxon>
    </lineage>
</organism>
<evidence type="ECO:0000256" key="1">
    <source>
        <dbReference type="SAM" id="MobiDB-lite"/>
    </source>
</evidence>
<evidence type="ECO:0000256" key="2">
    <source>
        <dbReference type="SAM" id="Phobius"/>
    </source>
</evidence>
<dbReference type="Proteomes" id="UP000671399">
    <property type="component" value="Unassembled WGS sequence"/>
</dbReference>
<proteinExistence type="predicted"/>
<feature type="transmembrane region" description="Helical" evidence="2">
    <location>
        <begin position="90"/>
        <end position="110"/>
    </location>
</feature>